<evidence type="ECO:0000313" key="12">
    <source>
        <dbReference type="Proteomes" id="UP000230959"/>
    </source>
</evidence>
<evidence type="ECO:0000256" key="3">
    <source>
        <dbReference type="ARBA" id="ARBA00022884"/>
    </source>
</evidence>
<dbReference type="HAMAP" id="MF_01331_B">
    <property type="entry name" value="Ribosomal_uL22_B"/>
    <property type="match status" value="1"/>
</dbReference>
<gene>
    <name evidence="7" type="primary">rplV</name>
    <name evidence="11" type="ORF">COV02_00950</name>
</gene>
<protein>
    <recommendedName>
        <fullName evidence="6 7">Large ribosomal subunit protein uL22</fullName>
    </recommendedName>
</protein>
<comment type="similarity">
    <text evidence="1 7 8">Belongs to the universal ribosomal protein uL22 family.</text>
</comment>
<keyword evidence="4 7" id="KW-0689">Ribosomal protein</keyword>
<dbReference type="NCBIfam" id="TIGR01044">
    <property type="entry name" value="rplV_bact"/>
    <property type="match status" value="1"/>
</dbReference>
<dbReference type="GO" id="GO:0003735">
    <property type="term" value="F:structural constituent of ribosome"/>
    <property type="evidence" value="ECO:0007669"/>
    <property type="project" value="InterPro"/>
</dbReference>
<organism evidence="11 12">
    <name type="scientific">Candidatus Terrybacteria bacterium CG10_big_fil_rev_8_21_14_0_10_41_10</name>
    <dbReference type="NCBI Taxonomy" id="1975026"/>
    <lineage>
        <taxon>Bacteria</taxon>
        <taxon>Candidatus Terryibacteriota</taxon>
    </lineage>
</organism>
<comment type="subunit">
    <text evidence="7 9">Part of the 50S ribosomal subunit.</text>
</comment>
<accession>A0A2M8LAX1</accession>
<dbReference type="GO" id="GO:0006412">
    <property type="term" value="P:translation"/>
    <property type="evidence" value="ECO:0007669"/>
    <property type="project" value="UniProtKB-UniRule"/>
</dbReference>
<sequence length="126" mass="14168">MKAQLNNFRISPRKARVVCDSIRGKKVKDAIAQLNFTSKRFATPLMKLLKSASDNAKNNFNVADESNLIVKSIEVNGGPVLKRFMPRARGSSAMIKKRTSRVSLVILEQTKKTISKVKKTKIKKHE</sequence>
<dbReference type="InterPro" id="IPR047867">
    <property type="entry name" value="Ribosomal_uL22_bac/org-type"/>
</dbReference>
<dbReference type="PANTHER" id="PTHR13501">
    <property type="entry name" value="CHLOROPLAST 50S RIBOSOMAL PROTEIN L22-RELATED"/>
    <property type="match status" value="1"/>
</dbReference>
<proteinExistence type="inferred from homology"/>
<dbReference type="CDD" id="cd00336">
    <property type="entry name" value="Ribosomal_L22"/>
    <property type="match status" value="1"/>
</dbReference>
<dbReference type="PANTHER" id="PTHR13501:SF8">
    <property type="entry name" value="LARGE RIBOSOMAL SUBUNIT PROTEIN UL22M"/>
    <property type="match status" value="1"/>
</dbReference>
<dbReference type="GO" id="GO:0019843">
    <property type="term" value="F:rRNA binding"/>
    <property type="evidence" value="ECO:0007669"/>
    <property type="project" value="UniProtKB-UniRule"/>
</dbReference>
<dbReference type="SUPFAM" id="SSF54843">
    <property type="entry name" value="Ribosomal protein L22"/>
    <property type="match status" value="1"/>
</dbReference>
<keyword evidence="3 7" id="KW-0694">RNA-binding</keyword>
<dbReference type="Proteomes" id="UP000230959">
    <property type="component" value="Unassembled WGS sequence"/>
</dbReference>
<dbReference type="EMBL" id="PFER01000016">
    <property type="protein sequence ID" value="PJE73735.1"/>
    <property type="molecule type" value="Genomic_DNA"/>
</dbReference>
<comment type="function">
    <text evidence="7">The globular domain of the protein is located near the polypeptide exit tunnel on the outside of the subunit, while an extended beta-hairpin is found that lines the wall of the exit tunnel in the center of the 70S ribosome.</text>
</comment>
<dbReference type="GO" id="GO:0022625">
    <property type="term" value="C:cytosolic large ribosomal subunit"/>
    <property type="evidence" value="ECO:0007669"/>
    <property type="project" value="TreeGrafter"/>
</dbReference>
<dbReference type="AlphaFoldDB" id="A0A2M8LAX1"/>
<comment type="caution">
    <text evidence="11">The sequence shown here is derived from an EMBL/GenBank/DDBJ whole genome shotgun (WGS) entry which is preliminary data.</text>
</comment>
<reference evidence="12" key="1">
    <citation type="submission" date="2017-09" db="EMBL/GenBank/DDBJ databases">
        <title>Depth-based differentiation of microbial function through sediment-hosted aquifers and enrichment of novel symbionts in the deep terrestrial subsurface.</title>
        <authorList>
            <person name="Probst A.J."/>
            <person name="Ladd B."/>
            <person name="Jarett J.K."/>
            <person name="Geller-Mcgrath D.E."/>
            <person name="Sieber C.M.K."/>
            <person name="Emerson J.B."/>
            <person name="Anantharaman K."/>
            <person name="Thomas B.C."/>
            <person name="Malmstrom R."/>
            <person name="Stieglmeier M."/>
            <person name="Klingl A."/>
            <person name="Woyke T."/>
            <person name="Ryan C.M."/>
            <person name="Banfield J.F."/>
        </authorList>
    </citation>
    <scope>NUCLEOTIDE SEQUENCE [LARGE SCALE GENOMIC DNA]</scope>
</reference>
<dbReference type="Pfam" id="PF00237">
    <property type="entry name" value="Ribosomal_L22"/>
    <property type="match status" value="1"/>
</dbReference>
<evidence type="ECO:0000256" key="1">
    <source>
        <dbReference type="ARBA" id="ARBA00009451"/>
    </source>
</evidence>
<evidence type="ECO:0000313" key="11">
    <source>
        <dbReference type="EMBL" id="PJE73735.1"/>
    </source>
</evidence>
<evidence type="ECO:0000256" key="8">
    <source>
        <dbReference type="RuleBase" id="RU004005"/>
    </source>
</evidence>
<name>A0A2M8LAX1_9BACT</name>
<evidence type="ECO:0000256" key="4">
    <source>
        <dbReference type="ARBA" id="ARBA00022980"/>
    </source>
</evidence>
<evidence type="ECO:0000256" key="6">
    <source>
        <dbReference type="ARBA" id="ARBA00035207"/>
    </source>
</evidence>
<evidence type="ECO:0000256" key="5">
    <source>
        <dbReference type="ARBA" id="ARBA00023274"/>
    </source>
</evidence>
<dbReference type="InterPro" id="IPR036394">
    <property type="entry name" value="Ribosomal_uL22_sf"/>
</dbReference>
<evidence type="ECO:0000256" key="10">
    <source>
        <dbReference type="RuleBase" id="RU004008"/>
    </source>
</evidence>
<evidence type="ECO:0000256" key="7">
    <source>
        <dbReference type="HAMAP-Rule" id="MF_01331"/>
    </source>
</evidence>
<comment type="function">
    <text evidence="7 10">This protein binds specifically to 23S rRNA; its binding is stimulated by other ribosomal proteins, e.g., L4, L17, and L20. It is important during the early stages of 50S assembly. It makes multiple contacts with different domains of the 23S rRNA in the assembled 50S subunit and ribosome.</text>
</comment>
<keyword evidence="5 7" id="KW-0687">Ribonucleoprotein</keyword>
<keyword evidence="2 7" id="KW-0699">rRNA-binding</keyword>
<dbReference type="InterPro" id="IPR005727">
    <property type="entry name" value="Ribosomal_uL22_bac/chlpt-type"/>
</dbReference>
<dbReference type="Gene3D" id="3.90.470.10">
    <property type="entry name" value="Ribosomal protein L22/L17"/>
    <property type="match status" value="1"/>
</dbReference>
<evidence type="ECO:0000256" key="2">
    <source>
        <dbReference type="ARBA" id="ARBA00022730"/>
    </source>
</evidence>
<dbReference type="InterPro" id="IPR001063">
    <property type="entry name" value="Ribosomal_uL22"/>
</dbReference>
<evidence type="ECO:0000256" key="9">
    <source>
        <dbReference type="RuleBase" id="RU004006"/>
    </source>
</evidence>